<evidence type="ECO:0000256" key="1">
    <source>
        <dbReference type="PROSITE-ProRule" id="PRU00464"/>
    </source>
</evidence>
<dbReference type="STRING" id="1798543.A2898_02710"/>
<dbReference type="InterPro" id="IPR011146">
    <property type="entry name" value="HIT-like"/>
</dbReference>
<dbReference type="EMBL" id="MHKE01000015">
    <property type="protein sequence ID" value="OGY83159.1"/>
    <property type="molecule type" value="Genomic_DNA"/>
</dbReference>
<dbReference type="SUPFAM" id="SSF54197">
    <property type="entry name" value="HIT-like"/>
    <property type="match status" value="1"/>
</dbReference>
<reference evidence="3 4" key="1">
    <citation type="journal article" date="2016" name="Nat. Commun.">
        <title>Thousands of microbial genomes shed light on interconnected biogeochemical processes in an aquifer system.</title>
        <authorList>
            <person name="Anantharaman K."/>
            <person name="Brown C.T."/>
            <person name="Hug L.A."/>
            <person name="Sharon I."/>
            <person name="Castelle C.J."/>
            <person name="Probst A.J."/>
            <person name="Thomas B.C."/>
            <person name="Singh A."/>
            <person name="Wilkins M.J."/>
            <person name="Karaoz U."/>
            <person name="Brodie E.L."/>
            <person name="Williams K.H."/>
            <person name="Hubbard S.S."/>
            <person name="Banfield J.F."/>
        </authorList>
    </citation>
    <scope>NUCLEOTIDE SEQUENCE [LARGE SCALE GENOMIC DNA]</scope>
</reference>
<dbReference type="AlphaFoldDB" id="A0A1G2B3E3"/>
<comment type="caution">
    <text evidence="1">Lacks conserved residue(s) required for the propagation of feature annotation.</text>
</comment>
<dbReference type="Gene3D" id="3.30.428.10">
    <property type="entry name" value="HIT-like"/>
    <property type="match status" value="1"/>
</dbReference>
<comment type="caution">
    <text evidence="3">The sequence shown here is derived from an EMBL/GenBank/DDBJ whole genome shotgun (WGS) entry which is preliminary data.</text>
</comment>
<dbReference type="PROSITE" id="PS51084">
    <property type="entry name" value="HIT_2"/>
    <property type="match status" value="1"/>
</dbReference>
<dbReference type="Proteomes" id="UP000179164">
    <property type="component" value="Unassembled WGS sequence"/>
</dbReference>
<feature type="domain" description="HIT" evidence="2">
    <location>
        <begin position="58"/>
        <end position="162"/>
    </location>
</feature>
<evidence type="ECO:0000313" key="4">
    <source>
        <dbReference type="Proteomes" id="UP000179164"/>
    </source>
</evidence>
<proteinExistence type="predicted"/>
<gene>
    <name evidence="3" type="ORF">A2898_02710</name>
</gene>
<dbReference type="GO" id="GO:0003824">
    <property type="term" value="F:catalytic activity"/>
    <property type="evidence" value="ECO:0007669"/>
    <property type="project" value="InterPro"/>
</dbReference>
<name>A0A1G2B3E3_9BACT</name>
<organism evidence="3 4">
    <name type="scientific">Candidatus Kerfeldbacteria bacterium RIFCSPLOWO2_01_FULL_48_11</name>
    <dbReference type="NCBI Taxonomy" id="1798543"/>
    <lineage>
        <taxon>Bacteria</taxon>
        <taxon>Candidatus Kerfeldiibacteriota</taxon>
    </lineage>
</organism>
<sequence length="162" mass="17333">MAISGTFRKVLISTSFVLLGILIGGYLFSGTQPRSIIALTNCEDCLAPKDLLGLLGSIGVQKFDGSIPGVIYETDKTVVISHPEPTTPVHYVVIPKKDIKNAAGITAEDTPYLADAFAVMSKLIEDDGLVQYKITTNGPGLQAVTYLHFHLTSNEGPEQLAN</sequence>
<dbReference type="InterPro" id="IPR036265">
    <property type="entry name" value="HIT-like_sf"/>
</dbReference>
<protein>
    <recommendedName>
        <fullName evidence="2">HIT domain-containing protein</fullName>
    </recommendedName>
</protein>
<dbReference type="Pfam" id="PF11969">
    <property type="entry name" value="DcpS_C"/>
    <property type="match status" value="1"/>
</dbReference>
<accession>A0A1G2B3E3</accession>
<evidence type="ECO:0000259" key="2">
    <source>
        <dbReference type="PROSITE" id="PS51084"/>
    </source>
</evidence>
<evidence type="ECO:0000313" key="3">
    <source>
        <dbReference type="EMBL" id="OGY83159.1"/>
    </source>
</evidence>